<evidence type="ECO:0000313" key="2">
    <source>
        <dbReference type="Proteomes" id="UP001500936"/>
    </source>
</evidence>
<sequence length="73" mass="8727">MSTKLNDTQLHLLQLFAHDLGENELEDIKQLLSDYFVRKADEEMRQLQQQRPMDQADLDQLLNTHLRTPYRSE</sequence>
<proteinExistence type="predicted"/>
<dbReference type="RefSeq" id="WP_345267795.1">
    <property type="nucleotide sequence ID" value="NZ_BAABHB010000004.1"/>
</dbReference>
<keyword evidence="2" id="KW-1185">Reference proteome</keyword>
<comment type="caution">
    <text evidence="1">The sequence shown here is derived from an EMBL/GenBank/DDBJ whole genome shotgun (WGS) entry which is preliminary data.</text>
</comment>
<reference evidence="2" key="1">
    <citation type="journal article" date="2019" name="Int. J. Syst. Evol. Microbiol.">
        <title>The Global Catalogue of Microorganisms (GCM) 10K type strain sequencing project: providing services to taxonomists for standard genome sequencing and annotation.</title>
        <authorList>
            <consortium name="The Broad Institute Genomics Platform"/>
            <consortium name="The Broad Institute Genome Sequencing Center for Infectious Disease"/>
            <person name="Wu L."/>
            <person name="Ma J."/>
        </authorList>
    </citation>
    <scope>NUCLEOTIDE SEQUENCE [LARGE SCALE GENOMIC DNA]</scope>
    <source>
        <strain evidence="2">JCM 17925</strain>
    </source>
</reference>
<protein>
    <submittedName>
        <fullName evidence="1">Uncharacterized protein</fullName>
    </submittedName>
</protein>
<accession>A0ABP8KHI2</accession>
<dbReference type="EMBL" id="BAABHB010000004">
    <property type="protein sequence ID" value="GAA4406604.1"/>
    <property type="molecule type" value="Genomic_DNA"/>
</dbReference>
<evidence type="ECO:0000313" key="1">
    <source>
        <dbReference type="EMBL" id="GAA4406604.1"/>
    </source>
</evidence>
<name>A0ABP8KHI2_9BACT</name>
<organism evidence="1 2">
    <name type="scientific">Nibrella viscosa</name>
    <dbReference type="NCBI Taxonomy" id="1084524"/>
    <lineage>
        <taxon>Bacteria</taxon>
        <taxon>Pseudomonadati</taxon>
        <taxon>Bacteroidota</taxon>
        <taxon>Cytophagia</taxon>
        <taxon>Cytophagales</taxon>
        <taxon>Spirosomataceae</taxon>
        <taxon>Nibrella</taxon>
    </lineage>
</organism>
<gene>
    <name evidence="1" type="ORF">GCM10023187_26230</name>
</gene>
<dbReference type="Proteomes" id="UP001500936">
    <property type="component" value="Unassembled WGS sequence"/>
</dbReference>